<keyword evidence="5" id="KW-1185">Reference proteome</keyword>
<evidence type="ECO:0000313" key="5">
    <source>
        <dbReference type="Proteomes" id="UP000317422"/>
    </source>
</evidence>
<gene>
    <name evidence="4" type="ORF">FHX37_2779</name>
</gene>
<keyword evidence="2" id="KW-0472">Membrane</keyword>
<evidence type="ECO:0000259" key="3">
    <source>
        <dbReference type="Pfam" id="PF13785"/>
    </source>
</evidence>
<name>A0A543NLU4_9ACTN</name>
<dbReference type="RefSeq" id="WP_394344497.1">
    <property type="nucleotide sequence ID" value="NZ_VFQC01000001.1"/>
</dbReference>
<sequence>MVGPGSLLVLAVVLVVVAAVVAAAVTAALVRRNRRRNPDTPTRSATPQDPFADVGDIQGDPGALKAGDMLEFGTERTWIRGTLRLSEGGVSWAEHFLEVEEGKRWLSVEYDPDLRMVLWTGRPELELTPHDSSLELDGVRYRLAERGSAAYRSEGTTGLRAEGGMDYADYEGDGGARLAFERFDHGRWEPSTGVTVTRGDFTIYPASGQ</sequence>
<feature type="domain" description="DUF4178" evidence="3">
    <location>
        <begin position="65"/>
        <end position="196"/>
    </location>
</feature>
<dbReference type="AlphaFoldDB" id="A0A543NLU4"/>
<evidence type="ECO:0000313" key="4">
    <source>
        <dbReference type="EMBL" id="TQN32796.1"/>
    </source>
</evidence>
<keyword evidence="2" id="KW-1133">Transmembrane helix</keyword>
<dbReference type="Pfam" id="PF13785">
    <property type="entry name" value="DUF4178"/>
    <property type="match status" value="1"/>
</dbReference>
<dbReference type="EMBL" id="VFQC01000001">
    <property type="protein sequence ID" value="TQN32796.1"/>
    <property type="molecule type" value="Genomic_DNA"/>
</dbReference>
<feature type="transmembrane region" description="Helical" evidence="2">
    <location>
        <begin position="6"/>
        <end position="30"/>
    </location>
</feature>
<evidence type="ECO:0000256" key="2">
    <source>
        <dbReference type="SAM" id="Phobius"/>
    </source>
</evidence>
<evidence type="ECO:0000256" key="1">
    <source>
        <dbReference type="SAM" id="MobiDB-lite"/>
    </source>
</evidence>
<keyword evidence="2" id="KW-0812">Transmembrane</keyword>
<reference evidence="4 5" key="1">
    <citation type="submission" date="2019-06" db="EMBL/GenBank/DDBJ databases">
        <title>Sequencing the genomes of 1000 actinobacteria strains.</title>
        <authorList>
            <person name="Klenk H.-P."/>
        </authorList>
    </citation>
    <scope>NUCLEOTIDE SEQUENCE [LARGE SCALE GENOMIC DNA]</scope>
    <source>
        <strain evidence="4 5">DSM 45015</strain>
    </source>
</reference>
<feature type="region of interest" description="Disordered" evidence="1">
    <location>
        <begin position="34"/>
        <end position="58"/>
    </location>
</feature>
<proteinExistence type="predicted"/>
<protein>
    <submittedName>
        <fullName evidence="4">Uncharacterized protein DUF4178</fullName>
    </submittedName>
</protein>
<comment type="caution">
    <text evidence="4">The sequence shown here is derived from an EMBL/GenBank/DDBJ whole genome shotgun (WGS) entry which is preliminary data.</text>
</comment>
<dbReference type="Proteomes" id="UP000317422">
    <property type="component" value="Unassembled WGS sequence"/>
</dbReference>
<dbReference type="InterPro" id="IPR025235">
    <property type="entry name" value="DUF4178"/>
</dbReference>
<organism evidence="4 5">
    <name type="scientific">Haloactinospora alba</name>
    <dbReference type="NCBI Taxonomy" id="405555"/>
    <lineage>
        <taxon>Bacteria</taxon>
        <taxon>Bacillati</taxon>
        <taxon>Actinomycetota</taxon>
        <taxon>Actinomycetes</taxon>
        <taxon>Streptosporangiales</taxon>
        <taxon>Nocardiopsidaceae</taxon>
        <taxon>Haloactinospora</taxon>
    </lineage>
</organism>
<accession>A0A543NLU4</accession>